<sequence length="284" mass="29905">MTKQTKMSSGRGPVLDTKRLADTLVSGAKAYIDKALAGITSRIDALEKRLPEKGEKGDRGERGDAGKDGQNGVGLAAALIDKNGELVVTLSDGGVQKLGVVVGADGKDGEKGERGEKGEAGERGADGADGRDGKDGVDAVEFFKSDAGHLIVTMSNGATRDLGPIVGKDGAPGRDGFSLKDFDAELMPDGRSILLKFADETDTSFAVELGIPTMIYRGAYKHDQTYSRGDTVTWNGSLWHCNVDGNGDRPGDRDSGWSLAAKAGRDGKDYSPQEPKAHEPVRLK</sequence>
<dbReference type="GO" id="GO:0005975">
    <property type="term" value="P:carbohydrate metabolic process"/>
    <property type="evidence" value="ECO:0007669"/>
    <property type="project" value="InterPro"/>
</dbReference>
<keyword evidence="3" id="KW-1185">Reference proteome</keyword>
<dbReference type="Gene3D" id="2.10.10.20">
    <property type="entry name" value="Carbohydrate-binding module superfamily 5/12"/>
    <property type="match status" value="1"/>
</dbReference>
<accession>A0A7W9S458</accession>
<dbReference type="GO" id="GO:0005576">
    <property type="term" value="C:extracellular region"/>
    <property type="evidence" value="ECO:0007669"/>
    <property type="project" value="InterPro"/>
</dbReference>
<dbReference type="AlphaFoldDB" id="A0A7W9S458"/>
<dbReference type="PANTHER" id="PTHR24637:SF417">
    <property type="entry name" value="COL_CUTICLE_N DOMAIN-CONTAINING PROTEIN"/>
    <property type="match status" value="1"/>
</dbReference>
<reference evidence="2 3" key="1">
    <citation type="submission" date="2020-08" db="EMBL/GenBank/DDBJ databases">
        <title>Genomic Encyclopedia of Type Strains, Phase IV (KMG-IV): sequencing the most valuable type-strain genomes for metagenomic binning, comparative biology and taxonomic classification.</title>
        <authorList>
            <person name="Goeker M."/>
        </authorList>
    </citation>
    <scope>NUCLEOTIDE SEQUENCE [LARGE SCALE GENOMIC DNA]</scope>
    <source>
        <strain evidence="2 3">DSM 11099</strain>
    </source>
</reference>
<protein>
    <submittedName>
        <fullName evidence="2">Uncharacterized protein</fullName>
    </submittedName>
</protein>
<dbReference type="GO" id="GO:0030246">
    <property type="term" value="F:carbohydrate binding"/>
    <property type="evidence" value="ECO:0007669"/>
    <property type="project" value="InterPro"/>
</dbReference>
<dbReference type="InterPro" id="IPR008160">
    <property type="entry name" value="Collagen"/>
</dbReference>
<name>A0A7W9S458_9HYPH</name>
<feature type="compositionally biased region" description="Basic and acidic residues" evidence="1">
    <location>
        <begin position="246"/>
        <end position="255"/>
    </location>
</feature>
<dbReference type="Proteomes" id="UP000533306">
    <property type="component" value="Unassembled WGS sequence"/>
</dbReference>
<organism evidence="2 3">
    <name type="scientific">Aquamicrobium lusatiense</name>
    <dbReference type="NCBI Taxonomy" id="89772"/>
    <lineage>
        <taxon>Bacteria</taxon>
        <taxon>Pseudomonadati</taxon>
        <taxon>Pseudomonadota</taxon>
        <taxon>Alphaproteobacteria</taxon>
        <taxon>Hyphomicrobiales</taxon>
        <taxon>Phyllobacteriaceae</taxon>
        <taxon>Aquamicrobium</taxon>
    </lineage>
</organism>
<dbReference type="PANTHER" id="PTHR24637">
    <property type="entry name" value="COLLAGEN"/>
    <property type="match status" value="1"/>
</dbReference>
<evidence type="ECO:0000256" key="1">
    <source>
        <dbReference type="SAM" id="MobiDB-lite"/>
    </source>
</evidence>
<dbReference type="GO" id="GO:0004553">
    <property type="term" value="F:hydrolase activity, hydrolyzing O-glycosyl compounds"/>
    <property type="evidence" value="ECO:0007669"/>
    <property type="project" value="InterPro"/>
</dbReference>
<feature type="compositionally biased region" description="Basic and acidic residues" evidence="1">
    <location>
        <begin position="263"/>
        <end position="284"/>
    </location>
</feature>
<feature type="region of interest" description="Disordered" evidence="1">
    <location>
        <begin position="245"/>
        <end position="284"/>
    </location>
</feature>
<feature type="compositionally biased region" description="Basic and acidic residues" evidence="1">
    <location>
        <begin position="44"/>
        <end position="67"/>
    </location>
</feature>
<dbReference type="EMBL" id="JACHEU010000002">
    <property type="protein sequence ID" value="MBB6013495.1"/>
    <property type="molecule type" value="Genomic_DNA"/>
</dbReference>
<feature type="region of interest" description="Disordered" evidence="1">
    <location>
        <begin position="43"/>
        <end position="70"/>
    </location>
</feature>
<gene>
    <name evidence="2" type="ORF">HNR59_002884</name>
</gene>
<dbReference type="InterPro" id="IPR036573">
    <property type="entry name" value="CBM_sf_5/12"/>
</dbReference>
<proteinExistence type="predicted"/>
<comment type="caution">
    <text evidence="2">The sequence shown here is derived from an EMBL/GenBank/DDBJ whole genome shotgun (WGS) entry which is preliminary data.</text>
</comment>
<dbReference type="Gene3D" id="1.20.5.320">
    <property type="entry name" value="6-Phosphogluconate Dehydrogenase, domain 3"/>
    <property type="match status" value="1"/>
</dbReference>
<evidence type="ECO:0000313" key="2">
    <source>
        <dbReference type="EMBL" id="MBB6013495.1"/>
    </source>
</evidence>
<feature type="region of interest" description="Disordered" evidence="1">
    <location>
        <begin position="105"/>
        <end position="133"/>
    </location>
</feature>
<dbReference type="Pfam" id="PF01391">
    <property type="entry name" value="Collagen"/>
    <property type="match status" value="1"/>
</dbReference>
<dbReference type="SUPFAM" id="SSF51055">
    <property type="entry name" value="Carbohydrate binding domain"/>
    <property type="match status" value="1"/>
</dbReference>
<evidence type="ECO:0000313" key="3">
    <source>
        <dbReference type="Proteomes" id="UP000533306"/>
    </source>
</evidence>